<evidence type="ECO:0000256" key="1">
    <source>
        <dbReference type="SAM" id="MobiDB-lite"/>
    </source>
</evidence>
<protein>
    <recommendedName>
        <fullName evidence="4">Scaffolding protein</fullName>
    </recommendedName>
</protein>
<feature type="region of interest" description="Disordered" evidence="1">
    <location>
        <begin position="1"/>
        <end position="38"/>
    </location>
</feature>
<comment type="caution">
    <text evidence="2">The sequence shown here is derived from an EMBL/GenBank/DDBJ whole genome shotgun (WGS) entry which is preliminary data.</text>
</comment>
<name>A0A963Z394_9PROT</name>
<evidence type="ECO:0000313" key="2">
    <source>
        <dbReference type="EMBL" id="MCB8881694.1"/>
    </source>
</evidence>
<evidence type="ECO:0000313" key="3">
    <source>
        <dbReference type="Proteomes" id="UP000721844"/>
    </source>
</evidence>
<dbReference type="EMBL" id="JAESVA010000005">
    <property type="protein sequence ID" value="MCB8881694.1"/>
    <property type="molecule type" value="Genomic_DNA"/>
</dbReference>
<feature type="compositionally biased region" description="Low complexity" evidence="1">
    <location>
        <begin position="20"/>
        <end position="35"/>
    </location>
</feature>
<reference evidence="2 3" key="1">
    <citation type="journal article" date="2021" name="Microorganisms">
        <title>Acidisoma silvae sp. nov. and Acidisomacellulosilytica sp. nov., Two Acidophilic Bacteria Isolated from Decaying Wood, Hydrolyzing Cellulose and Producing Poly-3-hydroxybutyrate.</title>
        <authorList>
            <person name="Mieszkin S."/>
            <person name="Pouder E."/>
            <person name="Uroz S."/>
            <person name="Simon-Colin C."/>
            <person name="Alain K."/>
        </authorList>
    </citation>
    <scope>NUCLEOTIDE SEQUENCE [LARGE SCALE GENOMIC DNA]</scope>
    <source>
        <strain evidence="2 3">HW T5.17</strain>
    </source>
</reference>
<gene>
    <name evidence="2" type="ORF">ACELLULO517_15710</name>
</gene>
<feature type="compositionally biased region" description="Polar residues" evidence="1">
    <location>
        <begin position="160"/>
        <end position="171"/>
    </location>
</feature>
<proteinExistence type="predicted"/>
<keyword evidence="3" id="KW-1185">Reference proteome</keyword>
<dbReference type="Proteomes" id="UP000721844">
    <property type="component" value="Unassembled WGS sequence"/>
</dbReference>
<feature type="compositionally biased region" description="Basic and acidic residues" evidence="1">
    <location>
        <begin position="183"/>
        <end position="194"/>
    </location>
</feature>
<sequence>MSIRALINPATHDAEGNPGGSPTPMATTPPAQPTQSEEKTFTLEYVKSLRAEAKANREEAATFKTKLAEIETMTAAQKADAEAALAKSDKRFSDFQKALSDKAIRSEVKLGAKEHGLIDVDLLKVLDTSGFKVDEDGEVVAPEGFWDALKTTKPHFFQVTGAQTGTTSNTRGAPPPAKLSGKKASELSDEEFTRELAALTSGR</sequence>
<feature type="region of interest" description="Disordered" evidence="1">
    <location>
        <begin position="159"/>
        <end position="203"/>
    </location>
</feature>
<dbReference type="RefSeq" id="WP_227308359.1">
    <property type="nucleotide sequence ID" value="NZ_JAESVA010000005.1"/>
</dbReference>
<organism evidence="2 3">
    <name type="scientific">Acidisoma cellulosilyticum</name>
    <dbReference type="NCBI Taxonomy" id="2802395"/>
    <lineage>
        <taxon>Bacteria</taxon>
        <taxon>Pseudomonadati</taxon>
        <taxon>Pseudomonadota</taxon>
        <taxon>Alphaproteobacteria</taxon>
        <taxon>Acetobacterales</taxon>
        <taxon>Acidocellaceae</taxon>
        <taxon>Acidisoma</taxon>
    </lineage>
</organism>
<dbReference type="AlphaFoldDB" id="A0A963Z394"/>
<accession>A0A963Z394</accession>
<dbReference type="InterPro" id="IPR009636">
    <property type="entry name" value="SCAF"/>
</dbReference>
<dbReference type="Pfam" id="PF06810">
    <property type="entry name" value="Phage_scaffold"/>
    <property type="match status" value="1"/>
</dbReference>
<evidence type="ECO:0008006" key="4">
    <source>
        <dbReference type="Google" id="ProtNLM"/>
    </source>
</evidence>